<reference evidence="10" key="1">
    <citation type="submission" date="2016-11" db="EMBL/GenBank/DDBJ databases">
        <authorList>
            <person name="Varghese N."/>
            <person name="Submissions S."/>
        </authorList>
    </citation>
    <scope>NUCLEOTIDE SEQUENCE [LARGE SCALE GENOMIC DNA]</scope>
    <source>
        <strain evidence="10">DSM 100572</strain>
    </source>
</reference>
<dbReference type="EMBL" id="FQXQ01000002">
    <property type="protein sequence ID" value="SHH60718.1"/>
    <property type="molecule type" value="Genomic_DNA"/>
</dbReference>
<comment type="function">
    <text evidence="7">Low-potential electron donor to a number of redox enzymes.</text>
</comment>
<evidence type="ECO:0000256" key="4">
    <source>
        <dbReference type="ARBA" id="ARBA00022630"/>
    </source>
</evidence>
<evidence type="ECO:0000313" key="9">
    <source>
        <dbReference type="EMBL" id="SHH60718.1"/>
    </source>
</evidence>
<dbReference type="InterPro" id="IPR008254">
    <property type="entry name" value="Flavodoxin/NO_synth"/>
</dbReference>
<dbReference type="GO" id="GO:0010181">
    <property type="term" value="F:FMN binding"/>
    <property type="evidence" value="ECO:0007669"/>
    <property type="project" value="UniProtKB-UniRule"/>
</dbReference>
<dbReference type="PANTHER" id="PTHR42809:SF1">
    <property type="entry name" value="FLAVODOXIN 1"/>
    <property type="match status" value="1"/>
</dbReference>
<comment type="cofactor">
    <cofactor evidence="1 7">
        <name>FMN</name>
        <dbReference type="ChEBI" id="CHEBI:58210"/>
    </cofactor>
</comment>
<dbReference type="Proteomes" id="UP000184109">
    <property type="component" value="Unassembled WGS sequence"/>
</dbReference>
<sequence>MKKKIGLFFGSDTGITEELTHEIVDAFDNIVVKEISEANTADFQEYDTIILGLSTWYDGDLQSDWETFFDDFKTIDFTGKKVAIYGLGDQIGYAEYFIDGVGILAEVIIQNGGEVIAKWPVEGYRHTDSKAIIPNDEEYFYGLALDNDNESDLNEGRINSWLDLVKQAI</sequence>
<keyword evidence="5 7" id="KW-0288">FMN</keyword>
<dbReference type="PROSITE" id="PS50902">
    <property type="entry name" value="FLAVODOXIN_LIKE"/>
    <property type="match status" value="1"/>
</dbReference>
<accession>A0A1M5UCT7</accession>
<keyword evidence="3 7" id="KW-0813">Transport</keyword>
<dbReference type="SUPFAM" id="SSF52218">
    <property type="entry name" value="Flavoproteins"/>
    <property type="match status" value="1"/>
</dbReference>
<dbReference type="Pfam" id="PF00258">
    <property type="entry name" value="Flavodoxin_1"/>
    <property type="match status" value="1"/>
</dbReference>
<dbReference type="GO" id="GO:0009055">
    <property type="term" value="F:electron transfer activity"/>
    <property type="evidence" value="ECO:0007669"/>
    <property type="project" value="UniProtKB-UniRule"/>
</dbReference>
<evidence type="ECO:0000313" key="10">
    <source>
        <dbReference type="Proteomes" id="UP000184109"/>
    </source>
</evidence>
<keyword evidence="4 7" id="KW-0285">Flavoprotein</keyword>
<dbReference type="STRING" id="1195760.SAMN05444281_1169"/>
<dbReference type="NCBIfam" id="TIGR01752">
    <property type="entry name" value="flav_long"/>
    <property type="match status" value="1"/>
</dbReference>
<evidence type="ECO:0000256" key="2">
    <source>
        <dbReference type="ARBA" id="ARBA00005267"/>
    </source>
</evidence>
<comment type="similarity">
    <text evidence="2 7">Belongs to the flavodoxin family.</text>
</comment>
<dbReference type="AlphaFoldDB" id="A0A1M5UCT7"/>
<gene>
    <name evidence="9" type="ORF">SAMN05444281_1169</name>
</gene>
<dbReference type="PRINTS" id="PR00369">
    <property type="entry name" value="FLAVODOXIN"/>
</dbReference>
<evidence type="ECO:0000256" key="3">
    <source>
        <dbReference type="ARBA" id="ARBA00022448"/>
    </source>
</evidence>
<evidence type="ECO:0000256" key="5">
    <source>
        <dbReference type="ARBA" id="ARBA00022643"/>
    </source>
</evidence>
<proteinExistence type="inferred from homology"/>
<protein>
    <recommendedName>
        <fullName evidence="7">Flavodoxin</fullName>
    </recommendedName>
</protein>
<dbReference type="InterPro" id="IPR001094">
    <property type="entry name" value="Flavdoxin-like"/>
</dbReference>
<evidence type="ECO:0000256" key="6">
    <source>
        <dbReference type="ARBA" id="ARBA00022982"/>
    </source>
</evidence>
<organism evidence="9 10">
    <name type="scientific">Wenyingzhuangia marina</name>
    <dbReference type="NCBI Taxonomy" id="1195760"/>
    <lineage>
        <taxon>Bacteria</taxon>
        <taxon>Pseudomonadati</taxon>
        <taxon>Bacteroidota</taxon>
        <taxon>Flavobacteriia</taxon>
        <taxon>Flavobacteriales</taxon>
        <taxon>Flavobacteriaceae</taxon>
        <taxon>Wenyingzhuangia</taxon>
    </lineage>
</organism>
<dbReference type="Gene3D" id="3.40.50.360">
    <property type="match status" value="1"/>
</dbReference>
<keyword evidence="6 7" id="KW-0249">Electron transport</keyword>
<dbReference type="RefSeq" id="WP_073119253.1">
    <property type="nucleotide sequence ID" value="NZ_BMEN01000002.1"/>
</dbReference>
<evidence type="ECO:0000256" key="7">
    <source>
        <dbReference type="PIRNR" id="PIRNR038996"/>
    </source>
</evidence>
<dbReference type="InterPro" id="IPR050619">
    <property type="entry name" value="Flavodoxin"/>
</dbReference>
<name>A0A1M5UCT7_9FLAO</name>
<evidence type="ECO:0000259" key="8">
    <source>
        <dbReference type="PROSITE" id="PS50902"/>
    </source>
</evidence>
<dbReference type="PIRSF" id="PIRSF038996">
    <property type="entry name" value="FldA"/>
    <property type="match status" value="1"/>
</dbReference>
<dbReference type="PANTHER" id="PTHR42809">
    <property type="entry name" value="FLAVODOXIN 2"/>
    <property type="match status" value="1"/>
</dbReference>
<dbReference type="OrthoDB" id="9790745at2"/>
<keyword evidence="10" id="KW-1185">Reference proteome</keyword>
<evidence type="ECO:0000256" key="1">
    <source>
        <dbReference type="ARBA" id="ARBA00001917"/>
    </source>
</evidence>
<dbReference type="InterPro" id="IPR010086">
    <property type="entry name" value="Flavodoxin_lc"/>
</dbReference>
<feature type="domain" description="Flavodoxin-like" evidence="8">
    <location>
        <begin position="5"/>
        <end position="166"/>
    </location>
</feature>
<dbReference type="InterPro" id="IPR029039">
    <property type="entry name" value="Flavoprotein-like_sf"/>
</dbReference>